<dbReference type="Proteomes" id="UP000584931">
    <property type="component" value="Unassembled WGS sequence"/>
</dbReference>
<evidence type="ECO:0000313" key="1">
    <source>
        <dbReference type="EMBL" id="NYH55318.1"/>
    </source>
</evidence>
<dbReference type="AlphaFoldDB" id="A0A7Y9XIW3"/>
<dbReference type="EMBL" id="JACCHL010000001">
    <property type="protein sequence ID" value="NYH55318.1"/>
    <property type="molecule type" value="Genomic_DNA"/>
</dbReference>
<reference evidence="1 2" key="1">
    <citation type="submission" date="2020-07" db="EMBL/GenBank/DDBJ databases">
        <title>Sequencing the genomes of 1000 actinobacteria strains.</title>
        <authorList>
            <person name="Klenk H.-P."/>
        </authorList>
    </citation>
    <scope>NUCLEOTIDE SEQUENCE [LARGE SCALE GENOMIC DNA]</scope>
    <source>
        <strain evidence="1 2">DSM 45278</strain>
    </source>
</reference>
<sequence length="99" mass="10841">MLQAKNQRTNTNTTNRHAAWLFPGRRAGRPMHPHSLADLIRDIGIPGTAVRTSALRQLVPQAPALVLARALGFHDKTTTRVVAQAGGAWNRYAPSDHTQ</sequence>
<gene>
    <name evidence="1" type="ORF">HNR06_004907</name>
</gene>
<proteinExistence type="predicted"/>
<name>A0A7Y9XIW3_9ACTN</name>
<accession>A0A7Y9XIW3</accession>
<protein>
    <submittedName>
        <fullName evidence="1">Uncharacterized protein</fullName>
    </submittedName>
</protein>
<dbReference type="RefSeq" id="WP_179811424.1">
    <property type="nucleotide sequence ID" value="NZ_JACCHL010000001.1"/>
</dbReference>
<comment type="caution">
    <text evidence="1">The sequence shown here is derived from an EMBL/GenBank/DDBJ whole genome shotgun (WGS) entry which is preliminary data.</text>
</comment>
<evidence type="ECO:0000313" key="2">
    <source>
        <dbReference type="Proteomes" id="UP000584931"/>
    </source>
</evidence>
<organism evidence="1 2">
    <name type="scientific">Nocardiopsis sinuspersici</name>
    <dbReference type="NCBI Taxonomy" id="501010"/>
    <lineage>
        <taxon>Bacteria</taxon>
        <taxon>Bacillati</taxon>
        <taxon>Actinomycetota</taxon>
        <taxon>Actinomycetes</taxon>
        <taxon>Streptosporangiales</taxon>
        <taxon>Nocardiopsidaceae</taxon>
        <taxon>Nocardiopsis</taxon>
    </lineage>
</organism>